<protein>
    <submittedName>
        <fullName evidence="2">Uncharacterized protein</fullName>
    </submittedName>
</protein>
<feature type="region of interest" description="Disordered" evidence="1">
    <location>
        <begin position="85"/>
        <end position="113"/>
    </location>
</feature>
<reference evidence="3" key="1">
    <citation type="journal article" date="2019" name="Int. J. Syst. Evol. Microbiol.">
        <title>The Global Catalogue of Microorganisms (GCM) 10K type strain sequencing project: providing services to taxonomists for standard genome sequencing and annotation.</title>
        <authorList>
            <consortium name="The Broad Institute Genomics Platform"/>
            <consortium name="The Broad Institute Genome Sequencing Center for Infectious Disease"/>
            <person name="Wu L."/>
            <person name="Ma J."/>
        </authorList>
    </citation>
    <scope>NUCLEOTIDE SEQUENCE [LARGE SCALE GENOMIC DNA]</scope>
    <source>
        <strain evidence="3">JCM 14307</strain>
    </source>
</reference>
<evidence type="ECO:0000256" key="1">
    <source>
        <dbReference type="SAM" id="MobiDB-lite"/>
    </source>
</evidence>
<name>A0ABP4SZH5_9ACTN</name>
<evidence type="ECO:0000313" key="2">
    <source>
        <dbReference type="EMBL" id="GAA1679770.1"/>
    </source>
</evidence>
<keyword evidence="3" id="KW-1185">Reference proteome</keyword>
<proteinExistence type="predicted"/>
<accession>A0ABP4SZH5</accession>
<organism evidence="2 3">
    <name type="scientific">Kribbella yunnanensis</name>
    <dbReference type="NCBI Taxonomy" id="190194"/>
    <lineage>
        <taxon>Bacteria</taxon>
        <taxon>Bacillati</taxon>
        <taxon>Actinomycetota</taxon>
        <taxon>Actinomycetes</taxon>
        <taxon>Propionibacteriales</taxon>
        <taxon>Kribbellaceae</taxon>
        <taxon>Kribbella</taxon>
    </lineage>
</organism>
<dbReference type="SUPFAM" id="SSF50486">
    <property type="entry name" value="FMT C-terminal domain-like"/>
    <property type="match status" value="1"/>
</dbReference>
<dbReference type="InterPro" id="IPR011034">
    <property type="entry name" value="Formyl_transferase-like_C_sf"/>
</dbReference>
<dbReference type="Proteomes" id="UP001500280">
    <property type="component" value="Unassembled WGS sequence"/>
</dbReference>
<sequence>MHHTTSGRAAGVIRDVESYPAFADEVHHGNKKTPRTQVMWESGGVASVYLIKLCKSFQITKDLYGADLTGGEGLSIDSASIRTAERVGNPRRDGHDAPLRYHGSLRLEGHNGP</sequence>
<comment type="caution">
    <text evidence="2">The sequence shown here is derived from an EMBL/GenBank/DDBJ whole genome shotgun (WGS) entry which is preliminary data.</text>
</comment>
<dbReference type="InterPro" id="IPR036995">
    <property type="entry name" value="MPG_sf"/>
</dbReference>
<gene>
    <name evidence="2" type="ORF">GCM10009745_24610</name>
</gene>
<dbReference type="Gene3D" id="3.10.300.10">
    <property type="entry name" value="Methylpurine-DNA glycosylase (MPG)"/>
    <property type="match status" value="1"/>
</dbReference>
<dbReference type="EMBL" id="BAAANF010000008">
    <property type="protein sequence ID" value="GAA1679770.1"/>
    <property type="molecule type" value="Genomic_DNA"/>
</dbReference>
<evidence type="ECO:0000313" key="3">
    <source>
        <dbReference type="Proteomes" id="UP001500280"/>
    </source>
</evidence>